<comment type="subcellular location">
    <subcellularLocation>
        <location evidence="1 8">Cell membrane</location>
        <topology evidence="1 8">Multi-pass membrane protein</topology>
    </subcellularLocation>
</comment>
<evidence type="ECO:0000313" key="10">
    <source>
        <dbReference type="EMBL" id="MCG4617584.1"/>
    </source>
</evidence>
<dbReference type="GO" id="GO:0043190">
    <property type="term" value="C:ATP-binding cassette (ABC) transporter complex"/>
    <property type="evidence" value="ECO:0007669"/>
    <property type="project" value="InterPro"/>
</dbReference>
<dbReference type="Pfam" id="PF00950">
    <property type="entry name" value="ABC-3"/>
    <property type="match status" value="1"/>
</dbReference>
<dbReference type="Gene3D" id="1.10.3470.10">
    <property type="entry name" value="ABC transporter involved in vitamin B12 uptake, BtuC"/>
    <property type="match status" value="1"/>
</dbReference>
<evidence type="ECO:0000256" key="6">
    <source>
        <dbReference type="ARBA" id="ARBA00022989"/>
    </source>
</evidence>
<comment type="caution">
    <text evidence="10">The sequence shown here is derived from an EMBL/GenBank/DDBJ whole genome shotgun (WGS) entry which is preliminary data.</text>
</comment>
<evidence type="ECO:0000256" key="8">
    <source>
        <dbReference type="RuleBase" id="RU003943"/>
    </source>
</evidence>
<dbReference type="GO" id="GO:0010043">
    <property type="term" value="P:response to zinc ion"/>
    <property type="evidence" value="ECO:0007669"/>
    <property type="project" value="TreeGrafter"/>
</dbReference>
<organism evidence="10 11">
    <name type="scientific">Varibaculum cambriense</name>
    <dbReference type="NCBI Taxonomy" id="184870"/>
    <lineage>
        <taxon>Bacteria</taxon>
        <taxon>Bacillati</taxon>
        <taxon>Actinomycetota</taxon>
        <taxon>Actinomycetes</taxon>
        <taxon>Actinomycetales</taxon>
        <taxon>Actinomycetaceae</taxon>
        <taxon>Varibaculum</taxon>
    </lineage>
</organism>
<evidence type="ECO:0000313" key="11">
    <source>
        <dbReference type="Proteomes" id="UP001200537"/>
    </source>
</evidence>
<keyword evidence="3 8" id="KW-0813">Transport</keyword>
<keyword evidence="5 8" id="KW-0812">Transmembrane</keyword>
<proteinExistence type="inferred from homology"/>
<keyword evidence="6 9" id="KW-1133">Transmembrane helix</keyword>
<dbReference type="Proteomes" id="UP001200537">
    <property type="component" value="Unassembled WGS sequence"/>
</dbReference>
<dbReference type="EMBL" id="JAKNHJ010000005">
    <property type="protein sequence ID" value="MCG4617584.1"/>
    <property type="molecule type" value="Genomic_DNA"/>
</dbReference>
<feature type="transmembrane region" description="Helical" evidence="9">
    <location>
        <begin position="232"/>
        <end position="254"/>
    </location>
</feature>
<keyword evidence="4" id="KW-1003">Cell membrane</keyword>
<keyword evidence="7 9" id="KW-0472">Membrane</keyword>
<sequence>MSFVLAALLLAITTSVTCALPGTFLVLRRQSMLVDAMSHAVLPGIVLGALLSGSTYSPIMVVLAAGFGLIVVLGANYLQSTGLLPKDASQGVIFPLLFSGGVILLSTALAHVHICEDTVLTGDLNLLALDTERLIISNYDFGPRAMWMLMIIFLANALFLLLTYKVMQLVTFDRESARVIGFPIRTVETIFMVLVALTIVVAFSTAGAILVIALLVTPAATAILLSNSLPKIFAFTLIIAVISAIIGFITAWHFNLATSAMMAFTDGVLFLIVLLISRARARVKKHA</sequence>
<dbReference type="PANTHER" id="PTHR30477">
    <property type="entry name" value="ABC-TRANSPORTER METAL-BINDING PROTEIN"/>
    <property type="match status" value="1"/>
</dbReference>
<comment type="similarity">
    <text evidence="2 8">Belongs to the ABC-3 integral membrane protein family.</text>
</comment>
<reference evidence="10" key="1">
    <citation type="submission" date="2022-01" db="EMBL/GenBank/DDBJ databases">
        <title>Collection of gut derived symbiotic bacterial strains cultured from healthy donors.</title>
        <authorList>
            <person name="Lin H."/>
            <person name="Kohout C."/>
            <person name="Waligurski E."/>
            <person name="Pamer E.G."/>
        </authorList>
    </citation>
    <scope>NUCLEOTIDE SEQUENCE</scope>
    <source>
        <strain evidence="10">DFI.7.46</strain>
    </source>
</reference>
<gene>
    <name evidence="10" type="ORF">L0M99_03605</name>
</gene>
<feature type="transmembrane region" description="Helical" evidence="9">
    <location>
        <begin position="91"/>
        <end position="114"/>
    </location>
</feature>
<evidence type="ECO:0000256" key="2">
    <source>
        <dbReference type="ARBA" id="ARBA00008034"/>
    </source>
</evidence>
<feature type="transmembrane region" description="Helical" evidence="9">
    <location>
        <begin position="145"/>
        <end position="167"/>
    </location>
</feature>
<feature type="transmembrane region" description="Helical" evidence="9">
    <location>
        <begin position="59"/>
        <end position="79"/>
    </location>
</feature>
<protein>
    <submittedName>
        <fullName evidence="10">Metal ABC transporter permease</fullName>
    </submittedName>
</protein>
<accession>A0AAJ1BB25</accession>
<feature type="transmembrane region" description="Helical" evidence="9">
    <location>
        <begin position="179"/>
        <end position="200"/>
    </location>
</feature>
<dbReference type="AlphaFoldDB" id="A0AAJ1BB25"/>
<dbReference type="InterPro" id="IPR001626">
    <property type="entry name" value="ABC_TroCD"/>
</dbReference>
<dbReference type="SUPFAM" id="SSF81345">
    <property type="entry name" value="ABC transporter involved in vitamin B12 uptake, BtuC"/>
    <property type="match status" value="1"/>
</dbReference>
<name>A0AAJ1BB25_9ACTO</name>
<dbReference type="InterPro" id="IPR037294">
    <property type="entry name" value="ABC_BtuC-like"/>
</dbReference>
<evidence type="ECO:0000256" key="5">
    <source>
        <dbReference type="ARBA" id="ARBA00022692"/>
    </source>
</evidence>
<dbReference type="RefSeq" id="WP_024058304.1">
    <property type="nucleotide sequence ID" value="NZ_JAKNHJ010000005.1"/>
</dbReference>
<dbReference type="PANTHER" id="PTHR30477:SF8">
    <property type="entry name" value="METAL TRANSPORT SYSTEM MEMBRANE PROTEIN CT_070-RELATED"/>
    <property type="match status" value="1"/>
</dbReference>
<feature type="transmembrane region" description="Helical" evidence="9">
    <location>
        <begin position="260"/>
        <end position="277"/>
    </location>
</feature>
<dbReference type="GO" id="GO:0055085">
    <property type="term" value="P:transmembrane transport"/>
    <property type="evidence" value="ECO:0007669"/>
    <property type="project" value="InterPro"/>
</dbReference>
<evidence type="ECO:0000256" key="4">
    <source>
        <dbReference type="ARBA" id="ARBA00022475"/>
    </source>
</evidence>
<evidence type="ECO:0000256" key="9">
    <source>
        <dbReference type="SAM" id="Phobius"/>
    </source>
</evidence>
<feature type="transmembrane region" description="Helical" evidence="9">
    <location>
        <begin position="206"/>
        <end position="225"/>
    </location>
</feature>
<evidence type="ECO:0000256" key="7">
    <source>
        <dbReference type="ARBA" id="ARBA00023136"/>
    </source>
</evidence>
<evidence type="ECO:0000256" key="3">
    <source>
        <dbReference type="ARBA" id="ARBA00022448"/>
    </source>
</evidence>
<evidence type="ECO:0000256" key="1">
    <source>
        <dbReference type="ARBA" id="ARBA00004651"/>
    </source>
</evidence>